<dbReference type="InterPro" id="IPR011611">
    <property type="entry name" value="PfkB_dom"/>
</dbReference>
<evidence type="ECO:0000313" key="8">
    <source>
        <dbReference type="Proteomes" id="UP000189911"/>
    </source>
</evidence>
<name>A0A1G4IUR6_9SACH</name>
<dbReference type="Pfam" id="PF00294">
    <property type="entry name" value="PfkB"/>
    <property type="match status" value="1"/>
</dbReference>
<dbReference type="Pfam" id="PF04227">
    <property type="entry name" value="Indigoidine_A"/>
    <property type="match status" value="1"/>
</dbReference>
<protein>
    <submittedName>
        <fullName evidence="7">LANO_0B00914g1_1</fullName>
    </submittedName>
</protein>
<feature type="domain" description="Carbohydrate kinase PfkB" evidence="6">
    <location>
        <begin position="376"/>
        <end position="522"/>
    </location>
</feature>
<accession>A0A1G4IUR6</accession>
<dbReference type="GO" id="GO:0016798">
    <property type="term" value="F:hydrolase activity, acting on glycosyl bonds"/>
    <property type="evidence" value="ECO:0007669"/>
    <property type="project" value="UniProtKB-KW"/>
</dbReference>
<dbReference type="GO" id="GO:0046872">
    <property type="term" value="F:metal ion binding"/>
    <property type="evidence" value="ECO:0007669"/>
    <property type="project" value="UniProtKB-KW"/>
</dbReference>
<keyword evidence="2" id="KW-0378">Hydrolase</keyword>
<organism evidence="7 8">
    <name type="scientific">Lachancea nothofagi CBS 11611</name>
    <dbReference type="NCBI Taxonomy" id="1266666"/>
    <lineage>
        <taxon>Eukaryota</taxon>
        <taxon>Fungi</taxon>
        <taxon>Dikarya</taxon>
        <taxon>Ascomycota</taxon>
        <taxon>Saccharomycotina</taxon>
        <taxon>Saccharomycetes</taxon>
        <taxon>Saccharomycetales</taxon>
        <taxon>Saccharomycetaceae</taxon>
        <taxon>Lachancea</taxon>
    </lineage>
</organism>
<keyword evidence="3" id="KW-0464">Manganese</keyword>
<evidence type="ECO:0000256" key="3">
    <source>
        <dbReference type="ARBA" id="ARBA00023211"/>
    </source>
</evidence>
<dbReference type="Proteomes" id="UP000189911">
    <property type="component" value="Chromosome B"/>
</dbReference>
<keyword evidence="8" id="KW-1185">Reference proteome</keyword>
<dbReference type="EMBL" id="LT598450">
    <property type="protein sequence ID" value="SCU80700.1"/>
    <property type="molecule type" value="Genomic_DNA"/>
</dbReference>
<dbReference type="SUPFAM" id="SSF110581">
    <property type="entry name" value="Indigoidine synthase A-like"/>
    <property type="match status" value="1"/>
</dbReference>
<dbReference type="Gene3D" id="3.40.1790.10">
    <property type="entry name" value="Indigoidine synthase domain"/>
    <property type="match status" value="1"/>
</dbReference>
<sequence>MFKPTYLRRFKRLFHGIKISDEVKNALAIGKPVVALESTIITHGLPFPQNLEMAMKVESLIRQNNAIPATIAFIDGVPTVGLGASELERLADTAGSDIINKVSRRDIAYTIANKQLGGTTISSTMILSHMAGIKVFATGGLGGVHRGAEVTMDISADLEELGRTPVAVVCAGPKAILDIEKTMEYLETQGCMVATYGPAGTNVPGFYTRNSGVSSPYNFETFAQAAQIIHAGRTLGLDSGYLMCVPPPTGVALSDSLIESIIDKATHRANELGIRGKELTPFLLSKIAQDTEGLSVKSNIEFVLNNAKAGAQIALELSKLEKQDVSKQKTHIPQFTFKGGKTNSCVKNTKDVSVVVGAVALDTHCSISNKTSMHDSNPGNISAAIGGVAYNVALAAHWSNKYPTVSTKLLTSVGNDLPGSAILKDLELSTDTIYVDDKNPTAQYVSMLSNDGELIVACADMQITTKMPDQFLLDRLESIKPKLVIVDANVATQTLQLLLKLQTDLNFKLIFEPTSDAKAKKLSTLKGIEPFPNHKFYLITPTVSELQSIYYSFGKVDKFDVDKWFPILDSLQVDTAFRNEQNKGLSKIIRDAIKKGVFQMAFNLLPYFPKMVVKDGPNGLFVFTLKEDMADRDSTESFAHYSFVSRGFQIGDKQMGMMFEHYEVPDKTLTVKNVTGAGDTFLGVLSNDICHKGDIFSLNATDRFASINRAQLGAKMTVEDYGAVSKCLKQLN</sequence>
<dbReference type="GO" id="GO:0004730">
    <property type="term" value="F:pseudouridylate synthase activity"/>
    <property type="evidence" value="ECO:0007669"/>
    <property type="project" value="InterPro"/>
</dbReference>
<dbReference type="AlphaFoldDB" id="A0A1G4IUR6"/>
<evidence type="ECO:0000313" key="7">
    <source>
        <dbReference type="EMBL" id="SCU80700.1"/>
    </source>
</evidence>
<keyword evidence="4" id="KW-0456">Lyase</keyword>
<keyword evidence="5" id="KW-0326">Glycosidase</keyword>
<evidence type="ECO:0000256" key="4">
    <source>
        <dbReference type="ARBA" id="ARBA00023239"/>
    </source>
</evidence>
<evidence type="ECO:0000256" key="1">
    <source>
        <dbReference type="ARBA" id="ARBA00022723"/>
    </source>
</evidence>
<dbReference type="SUPFAM" id="SSF53613">
    <property type="entry name" value="Ribokinase-like"/>
    <property type="match status" value="1"/>
</dbReference>
<evidence type="ECO:0000256" key="5">
    <source>
        <dbReference type="ARBA" id="ARBA00023295"/>
    </source>
</evidence>
<gene>
    <name evidence="7" type="ORF">LANO_0B00914G</name>
</gene>
<dbReference type="GO" id="GO:0005737">
    <property type="term" value="C:cytoplasm"/>
    <property type="evidence" value="ECO:0007669"/>
    <property type="project" value="TreeGrafter"/>
</dbReference>
<evidence type="ECO:0000256" key="2">
    <source>
        <dbReference type="ARBA" id="ARBA00022801"/>
    </source>
</evidence>
<dbReference type="HAMAP" id="MF_01876">
    <property type="entry name" value="PsiMP_glycosidase"/>
    <property type="match status" value="1"/>
</dbReference>
<dbReference type="InterPro" id="IPR029056">
    <property type="entry name" value="Ribokinase-like"/>
</dbReference>
<keyword evidence="1" id="KW-0479">Metal-binding</keyword>
<evidence type="ECO:0000259" key="6">
    <source>
        <dbReference type="Pfam" id="PF00294"/>
    </source>
</evidence>
<dbReference type="PANTHER" id="PTHR42909">
    <property type="entry name" value="ZGC:136858"/>
    <property type="match status" value="1"/>
</dbReference>
<reference evidence="8" key="1">
    <citation type="submission" date="2016-03" db="EMBL/GenBank/DDBJ databases">
        <authorList>
            <person name="Devillers Hugo."/>
        </authorList>
    </citation>
    <scope>NUCLEOTIDE SEQUENCE [LARGE SCALE GENOMIC DNA]</scope>
</reference>
<dbReference type="InterPro" id="IPR007342">
    <property type="entry name" value="PsuG"/>
</dbReference>
<proteinExistence type="inferred from homology"/>
<dbReference type="OrthoDB" id="198885at2759"/>
<dbReference type="PANTHER" id="PTHR42909:SF1">
    <property type="entry name" value="CARBOHYDRATE KINASE PFKB DOMAIN-CONTAINING PROTEIN"/>
    <property type="match status" value="1"/>
</dbReference>
<dbReference type="InterPro" id="IPR022830">
    <property type="entry name" value="Indigdn_synthA-like"/>
</dbReference>
<dbReference type="Gene3D" id="3.40.1190.20">
    <property type="match status" value="1"/>
</dbReference>